<sequence>MRHESRWDITRAWFGEWLPETLDWFANWFNTPGFGGAAALIAAIVAYKSAKHKIVEERKEGKKDRDAATERHGADAKAERERVERENWWKMLIWVYDRSIGDGAEPRLSLDVTLELLAALEVETKNDFETGLLEAVMTMFSIQEQPVVPVASAGMRTKRRLRLSLRAWLARKFA</sequence>
<gene>
    <name evidence="3" type="ORF">KIH74_20040</name>
</gene>
<accession>A0ABS5TJG8</accession>
<evidence type="ECO:0000256" key="1">
    <source>
        <dbReference type="SAM" id="MobiDB-lite"/>
    </source>
</evidence>
<comment type="caution">
    <text evidence="3">The sequence shown here is derived from an EMBL/GenBank/DDBJ whole genome shotgun (WGS) entry which is preliminary data.</text>
</comment>
<protein>
    <submittedName>
        <fullName evidence="3">Uncharacterized protein</fullName>
    </submittedName>
</protein>
<feature type="region of interest" description="Disordered" evidence="1">
    <location>
        <begin position="58"/>
        <end position="77"/>
    </location>
</feature>
<keyword evidence="2" id="KW-1133">Transmembrane helix</keyword>
<name>A0ABS5TJG8_9ACTN</name>
<organism evidence="3 4">
    <name type="scientific">Kineosporia corallincola</name>
    <dbReference type="NCBI Taxonomy" id="2835133"/>
    <lineage>
        <taxon>Bacteria</taxon>
        <taxon>Bacillati</taxon>
        <taxon>Actinomycetota</taxon>
        <taxon>Actinomycetes</taxon>
        <taxon>Kineosporiales</taxon>
        <taxon>Kineosporiaceae</taxon>
        <taxon>Kineosporia</taxon>
    </lineage>
</organism>
<evidence type="ECO:0000313" key="4">
    <source>
        <dbReference type="Proteomes" id="UP001197247"/>
    </source>
</evidence>
<proteinExistence type="predicted"/>
<dbReference type="RefSeq" id="WP_214157537.1">
    <property type="nucleotide sequence ID" value="NZ_JAHBAY010000008.1"/>
</dbReference>
<evidence type="ECO:0000313" key="3">
    <source>
        <dbReference type="EMBL" id="MBT0771241.1"/>
    </source>
</evidence>
<keyword evidence="2" id="KW-0472">Membrane</keyword>
<evidence type="ECO:0000256" key="2">
    <source>
        <dbReference type="SAM" id="Phobius"/>
    </source>
</evidence>
<dbReference type="EMBL" id="JAHBAY010000008">
    <property type="protein sequence ID" value="MBT0771241.1"/>
    <property type="molecule type" value="Genomic_DNA"/>
</dbReference>
<dbReference type="Proteomes" id="UP001197247">
    <property type="component" value="Unassembled WGS sequence"/>
</dbReference>
<keyword evidence="2" id="KW-0812">Transmembrane</keyword>
<feature type="transmembrane region" description="Helical" evidence="2">
    <location>
        <begin position="28"/>
        <end position="47"/>
    </location>
</feature>
<keyword evidence="4" id="KW-1185">Reference proteome</keyword>
<reference evidence="3 4" key="1">
    <citation type="submission" date="2021-05" db="EMBL/GenBank/DDBJ databases">
        <title>Kineosporia and Streptomyces sp. nov. two new marine actinobacteria isolated from Coral.</title>
        <authorList>
            <person name="Buangrab K."/>
            <person name="Sutthacheep M."/>
            <person name="Yeemin T."/>
            <person name="Harunari E."/>
            <person name="Igarashi Y."/>
            <person name="Kanchanasin P."/>
            <person name="Tanasupawat S."/>
            <person name="Phongsopitanun W."/>
        </authorList>
    </citation>
    <scope>NUCLEOTIDE SEQUENCE [LARGE SCALE GENOMIC DNA]</scope>
    <source>
        <strain evidence="3 4">J2-2</strain>
    </source>
</reference>